<keyword evidence="6" id="KW-0328">Glycosyltransferase</keyword>
<organism evidence="15">
    <name type="scientific">Psilocybe cubensis</name>
    <name type="common">Psychedelic mushroom</name>
    <name type="synonym">Stropharia cubensis</name>
    <dbReference type="NCBI Taxonomy" id="181762"/>
    <lineage>
        <taxon>Eukaryota</taxon>
        <taxon>Fungi</taxon>
        <taxon>Dikarya</taxon>
        <taxon>Basidiomycota</taxon>
        <taxon>Agaricomycotina</taxon>
        <taxon>Agaricomycetes</taxon>
        <taxon>Agaricomycetidae</taxon>
        <taxon>Agaricales</taxon>
        <taxon>Agaricineae</taxon>
        <taxon>Strophariaceae</taxon>
        <taxon>Psilocybe</taxon>
    </lineage>
</organism>
<keyword evidence="11 14" id="KW-0472">Membrane</keyword>
<comment type="caution">
    <text evidence="15">The sequence shown here is derived from an EMBL/GenBank/DDBJ whole genome shotgun (WGS) entry which is preliminary data.</text>
</comment>
<name>A0A8H7Y837_PSICU</name>
<keyword evidence="9" id="KW-0256">Endoplasmic reticulum</keyword>
<evidence type="ECO:0000256" key="7">
    <source>
        <dbReference type="ARBA" id="ARBA00022679"/>
    </source>
</evidence>
<evidence type="ECO:0000313" key="15">
    <source>
        <dbReference type="EMBL" id="KAG5174472.1"/>
    </source>
</evidence>
<evidence type="ECO:0000256" key="3">
    <source>
        <dbReference type="ARBA" id="ARBA00010600"/>
    </source>
</evidence>
<evidence type="ECO:0000256" key="9">
    <source>
        <dbReference type="ARBA" id="ARBA00022824"/>
    </source>
</evidence>
<comment type="function">
    <text evidence="12">Dol-P-Glc:Glc(2)Man(9)GlcNAc(2)-PP-Dol alpha-1,2-glucosyltransferase that operates in the biosynthetic pathway of dolichol-linked oligosaccharides, the glycan precursors employed in protein asparagine (N)-glycosylation. The assembly of dolichol-linked oligosaccharides begins on the cytosolic side of the endoplasmic reticulum membrane and finishes in its lumen. The sequential addition of sugars to dolichol pyrophosphate produces dolichol-linked oligosaccharides containing fourteen sugars, including two GlcNAcs, nine mannoses and three glucoses. Once assembled, the oligosaccharide is transferred from the lipid to nascent proteins by oligosaccharyltransferases. In the lumen of the endoplasmic reticulum, adds the third and last glucose residue from dolichyl phosphate glucose (Dol-P-Glc) onto the lipid-linked oligosaccharide intermediate Glc(2)Man(9)GlcNAc(2)-PP-Dol to produce Glc(3)Man(9)GlcNAc(2)-PP-Dol.</text>
</comment>
<sequence>MARPISGKPALAKLHDPPALEAGPGDLLQLVTTVPKVLPDILFAFIPYTFVLAIFGAFVVWNGGIVLAATFFGWPTLISGPGGPMELFSSLRARMFGSKMFTYFNYDGSLCHLLCDH</sequence>
<feature type="transmembrane region" description="Helical" evidence="14">
    <location>
        <begin position="41"/>
        <end position="61"/>
    </location>
</feature>
<dbReference type="GO" id="GO:0006488">
    <property type="term" value="P:dolichol-linked oligosaccharide biosynthetic process"/>
    <property type="evidence" value="ECO:0007669"/>
    <property type="project" value="InterPro"/>
</dbReference>
<evidence type="ECO:0000256" key="14">
    <source>
        <dbReference type="SAM" id="Phobius"/>
    </source>
</evidence>
<evidence type="ECO:0000256" key="1">
    <source>
        <dbReference type="ARBA" id="ARBA00004477"/>
    </source>
</evidence>
<evidence type="ECO:0000256" key="8">
    <source>
        <dbReference type="ARBA" id="ARBA00022692"/>
    </source>
</evidence>
<dbReference type="EMBL" id="JAFIQS010000001">
    <property type="protein sequence ID" value="KAG5174472.1"/>
    <property type="molecule type" value="Genomic_DNA"/>
</dbReference>
<gene>
    <name evidence="15" type="ORF">JR316_001131</name>
</gene>
<evidence type="ECO:0000256" key="6">
    <source>
        <dbReference type="ARBA" id="ARBA00022676"/>
    </source>
</evidence>
<evidence type="ECO:0000256" key="13">
    <source>
        <dbReference type="ARBA" id="ARBA00048064"/>
    </source>
</evidence>
<comment type="similarity">
    <text evidence="3">Belongs to the ALG10 glucosyltransferase family.</text>
</comment>
<dbReference type="AlphaFoldDB" id="A0A8H7Y837"/>
<proteinExistence type="inferred from homology"/>
<dbReference type="GO" id="GO:0106073">
    <property type="term" value="F:dolichyl pyrophosphate Glc2Man9GlcNAc2 alpha-1,2-glucosyltransferase activity"/>
    <property type="evidence" value="ECO:0007669"/>
    <property type="project" value="UniProtKB-EC"/>
</dbReference>
<comment type="pathway">
    <text evidence="2">Protein modification; protein glycosylation.</text>
</comment>
<protein>
    <recommendedName>
        <fullName evidence="5">Dol-P-Glc:Glc(2)Man(9)GlcNAc(2)-PP-Dol alpha-1,2-glucosyltransferase</fullName>
        <ecNumber evidence="4">2.4.1.256</ecNumber>
    </recommendedName>
</protein>
<dbReference type="EC" id="2.4.1.256" evidence="4"/>
<evidence type="ECO:0000256" key="11">
    <source>
        <dbReference type="ARBA" id="ARBA00023136"/>
    </source>
</evidence>
<evidence type="ECO:0000256" key="5">
    <source>
        <dbReference type="ARBA" id="ARBA00018512"/>
    </source>
</evidence>
<keyword evidence="8 14" id="KW-0812">Transmembrane</keyword>
<evidence type="ECO:0000256" key="4">
    <source>
        <dbReference type="ARBA" id="ARBA00011967"/>
    </source>
</evidence>
<comment type="catalytic activity">
    <reaction evidence="13">
        <text>an alpha-D-Glc-(1-&gt;3)-alpha-D-Glc-(1-&gt;3)-alpha-D-Man-(1-&gt;2)-alpha-D-Man-(1-&gt;2)-alpha-D-Man-(1-&gt;3)-[alpha-D-Man-(1-&gt;2)-alpha-D-Man-(1-&gt;3)-[alpha-D-Man-(1-&gt;2)-alpha-D-Man-(1-&gt;6)]-alpha-D-Man-(1-&gt;6)]-beta-D-Man-(1-&gt;4)-beta-D-GlcNAc-(1-&gt;4)-alpha-D-GlcNAc-diphospho-di-trans,poly-cis-dolichol + a di-trans,poly-cis-dolichyl beta-D-glucosyl phosphate = a alpha-D-Glc-(1-&gt;2)-alpha-D-Glc-(1-&gt;3)-alpha-D-Glc-(1-&gt;3)-alpha-D-Man-(1-&gt;2)-alpha-D-Man-(1-&gt;2)-alpha-D-Man-(1-&gt;3)-[alpha-D-Man-(1-&gt;2)-alpha-D-Man-(1-&gt;3)-[alpha-D-Man-(1-&gt;2)-alpha-D-Man-(1-&gt;6)]-alpha-D-Man-(1-&gt;6)]-beta-D-Man-(1-&gt;4)-beta-D-GlcNAc-(1-&gt;4)-alpha-D-GlcNAc-diphospho-di-trans,poly-cis-dolichol + a di-trans,poly-cis-dolichyl phosphate + H(+)</text>
        <dbReference type="Rhea" id="RHEA:29543"/>
        <dbReference type="Rhea" id="RHEA-COMP:19498"/>
        <dbReference type="Rhea" id="RHEA-COMP:19502"/>
        <dbReference type="Rhea" id="RHEA-COMP:19512"/>
        <dbReference type="Rhea" id="RHEA-COMP:19522"/>
        <dbReference type="ChEBI" id="CHEBI:15378"/>
        <dbReference type="ChEBI" id="CHEBI:57525"/>
        <dbReference type="ChEBI" id="CHEBI:57683"/>
        <dbReference type="ChEBI" id="CHEBI:132522"/>
        <dbReference type="ChEBI" id="CHEBI:132523"/>
        <dbReference type="EC" id="2.4.1.256"/>
    </reaction>
    <physiologicalReaction direction="left-to-right" evidence="13">
        <dbReference type="Rhea" id="RHEA:29544"/>
    </physiologicalReaction>
</comment>
<dbReference type="InterPro" id="IPR016900">
    <property type="entry name" value="Alg10"/>
</dbReference>
<keyword evidence="10 14" id="KW-1133">Transmembrane helix</keyword>
<reference evidence="15" key="1">
    <citation type="submission" date="2021-02" db="EMBL/GenBank/DDBJ databases">
        <title>Psilocybe cubensis genome.</title>
        <authorList>
            <person name="Mckernan K.J."/>
            <person name="Crawford S."/>
            <person name="Trippe A."/>
            <person name="Kane L.T."/>
            <person name="Mclaughlin S."/>
        </authorList>
    </citation>
    <scope>NUCLEOTIDE SEQUENCE [LARGE SCALE GENOMIC DNA]</scope>
    <source>
        <strain evidence="15">MGC-MH-2018</strain>
    </source>
</reference>
<dbReference type="Pfam" id="PF04922">
    <property type="entry name" value="DIE2_ALG10"/>
    <property type="match status" value="1"/>
</dbReference>
<accession>A0A8H7Y837</accession>
<dbReference type="GO" id="GO:0005789">
    <property type="term" value="C:endoplasmic reticulum membrane"/>
    <property type="evidence" value="ECO:0007669"/>
    <property type="project" value="UniProtKB-SubCell"/>
</dbReference>
<evidence type="ECO:0000256" key="2">
    <source>
        <dbReference type="ARBA" id="ARBA00004922"/>
    </source>
</evidence>
<evidence type="ECO:0000256" key="10">
    <source>
        <dbReference type="ARBA" id="ARBA00022989"/>
    </source>
</evidence>
<evidence type="ECO:0000256" key="12">
    <source>
        <dbReference type="ARBA" id="ARBA00044727"/>
    </source>
</evidence>
<keyword evidence="7" id="KW-0808">Transferase</keyword>
<comment type="subcellular location">
    <subcellularLocation>
        <location evidence="1">Endoplasmic reticulum membrane</location>
        <topology evidence="1">Multi-pass membrane protein</topology>
    </subcellularLocation>
</comment>